<reference evidence="2" key="2">
    <citation type="submission" date="2011-02" db="EMBL/GenBank/DDBJ databases">
        <authorList>
            <person name="MacLean D."/>
        </authorList>
    </citation>
    <scope>NUCLEOTIDE SEQUENCE</scope>
</reference>
<dbReference type="EMBL" id="FR824337">
    <property type="protein sequence ID" value="CCA25354.1"/>
    <property type="molecule type" value="Genomic_DNA"/>
</dbReference>
<sequence>MGKATELTTAEKNIILRLWKTNMSYRKIPEAVEWDKSTVERVRKASGTPVPPSKRGGSVKNGSRTRRLVILKVSSGAGGAKKVRDALQLPFKKLFRGLMLKTQHFRARIDWACEKSDVDDFWGVNVMFSDEKKWNMDGPDGYK</sequence>
<evidence type="ECO:0000256" key="1">
    <source>
        <dbReference type="SAM" id="MobiDB-lite"/>
    </source>
</evidence>
<dbReference type="Gene3D" id="1.10.10.10">
    <property type="entry name" value="Winged helix-like DNA-binding domain superfamily/Winged helix DNA-binding domain"/>
    <property type="match status" value="1"/>
</dbReference>
<accession>F0WVB5</accession>
<dbReference type="HOGENOM" id="CLU_033666_10_3_1"/>
<organism evidence="2">
    <name type="scientific">Albugo laibachii Nc14</name>
    <dbReference type="NCBI Taxonomy" id="890382"/>
    <lineage>
        <taxon>Eukaryota</taxon>
        <taxon>Sar</taxon>
        <taxon>Stramenopiles</taxon>
        <taxon>Oomycota</taxon>
        <taxon>Peronosporomycetes</taxon>
        <taxon>Albuginales</taxon>
        <taxon>Albuginaceae</taxon>
        <taxon>Albugo</taxon>
    </lineage>
</organism>
<dbReference type="AlphaFoldDB" id="F0WVB5"/>
<dbReference type="InterPro" id="IPR036388">
    <property type="entry name" value="WH-like_DNA-bd_sf"/>
</dbReference>
<name>F0WVB5_9STRA</name>
<gene>
    <name evidence="2" type="primary">AlNc14C292G10259</name>
    <name evidence="2" type="ORF">ALNC14_114980</name>
</gene>
<feature type="region of interest" description="Disordered" evidence="1">
    <location>
        <begin position="43"/>
        <end position="63"/>
    </location>
</feature>
<reference evidence="2" key="1">
    <citation type="journal article" date="2011" name="PLoS Biol.">
        <title>Gene gain and loss during evolution of obligate parasitism in the white rust pathogen of Arabidopsis thaliana.</title>
        <authorList>
            <person name="Kemen E."/>
            <person name="Gardiner A."/>
            <person name="Schultz-Larsen T."/>
            <person name="Kemen A.C."/>
            <person name="Balmuth A.L."/>
            <person name="Robert-Seilaniantz A."/>
            <person name="Bailey K."/>
            <person name="Holub E."/>
            <person name="Studholme D.J."/>
            <person name="Maclean D."/>
            <person name="Jones J.D."/>
        </authorList>
    </citation>
    <scope>NUCLEOTIDE SEQUENCE</scope>
</reference>
<evidence type="ECO:0000313" key="2">
    <source>
        <dbReference type="EMBL" id="CCA25354.1"/>
    </source>
</evidence>
<proteinExistence type="predicted"/>
<protein>
    <submittedName>
        <fullName evidence="2">AlNc14C292G10259 protein</fullName>
    </submittedName>
</protein>